<proteinExistence type="predicted"/>
<organism evidence="1 2">
    <name type="scientific">Candidatus Lokiarchaeum ossiferum</name>
    <dbReference type="NCBI Taxonomy" id="2951803"/>
    <lineage>
        <taxon>Archaea</taxon>
        <taxon>Promethearchaeati</taxon>
        <taxon>Promethearchaeota</taxon>
        <taxon>Promethearchaeia</taxon>
        <taxon>Promethearchaeales</taxon>
        <taxon>Promethearchaeaceae</taxon>
        <taxon>Candidatus Lokiarchaeum</taxon>
    </lineage>
</organism>
<name>A0ABY6HUD3_9ARCH</name>
<dbReference type="EMBL" id="CP104013">
    <property type="protein sequence ID" value="UYP47123.1"/>
    <property type="molecule type" value="Genomic_DNA"/>
</dbReference>
<keyword evidence="2" id="KW-1185">Reference proteome</keyword>
<gene>
    <name evidence="1" type="ORF">NEF87_003408</name>
</gene>
<evidence type="ECO:0000313" key="2">
    <source>
        <dbReference type="Proteomes" id="UP001208689"/>
    </source>
</evidence>
<evidence type="ECO:0000313" key="1">
    <source>
        <dbReference type="EMBL" id="UYP47123.1"/>
    </source>
</evidence>
<accession>A0ABY6HUD3</accession>
<dbReference type="Proteomes" id="UP001208689">
    <property type="component" value="Chromosome"/>
</dbReference>
<reference evidence="1" key="1">
    <citation type="submission" date="2022-09" db="EMBL/GenBank/DDBJ databases">
        <title>Actin cytoskeleton and complex cell architecture in an #Asgard archaeon.</title>
        <authorList>
            <person name="Ponce Toledo R.I."/>
            <person name="Schleper C."/>
            <person name="Rodrigues Oliveira T."/>
            <person name="Wollweber F."/>
            <person name="Xu J."/>
            <person name="Rittmann S."/>
            <person name="Klingl A."/>
            <person name="Pilhofer M."/>
        </authorList>
    </citation>
    <scope>NUCLEOTIDE SEQUENCE</scope>
    <source>
        <strain evidence="1">B-35</strain>
    </source>
</reference>
<protein>
    <submittedName>
        <fullName evidence="1">Uncharacterized protein</fullName>
    </submittedName>
</protein>
<sequence length="137" mass="15741">MIKCLQICDSLGFPFFNRIFGNFPEMDETLLAGLISAISSISNQIFHQKLATITFGEGKGKSNIVIVQKDFLQEKKSIYFVFFIQGECDMVLIKEVSTEIFIKLKNSFRNPTNIFNELKEKINFILDTRFHSLTVCL</sequence>